<dbReference type="EMBL" id="LBTX01000002">
    <property type="protein sequence ID" value="KKQ50750.1"/>
    <property type="molecule type" value="Genomic_DNA"/>
</dbReference>
<reference evidence="2 3" key="1">
    <citation type="journal article" date="2015" name="Nature">
        <title>rRNA introns, odd ribosomes, and small enigmatic genomes across a large radiation of phyla.</title>
        <authorList>
            <person name="Brown C.T."/>
            <person name="Hug L.A."/>
            <person name="Thomas B.C."/>
            <person name="Sharon I."/>
            <person name="Castelle C.J."/>
            <person name="Singh A."/>
            <person name="Wilkins M.J."/>
            <person name="Williams K.H."/>
            <person name="Banfield J.F."/>
        </authorList>
    </citation>
    <scope>NUCLEOTIDE SEQUENCE [LARGE SCALE GENOMIC DNA]</scope>
</reference>
<feature type="transmembrane region" description="Helical" evidence="1">
    <location>
        <begin position="297"/>
        <end position="317"/>
    </location>
</feature>
<feature type="transmembrane region" description="Helical" evidence="1">
    <location>
        <begin position="265"/>
        <end position="290"/>
    </location>
</feature>
<feature type="transmembrane region" description="Helical" evidence="1">
    <location>
        <begin position="95"/>
        <end position="119"/>
    </location>
</feature>
<evidence type="ECO:0000313" key="2">
    <source>
        <dbReference type="EMBL" id="KKQ50750.1"/>
    </source>
</evidence>
<evidence type="ECO:0008006" key="4">
    <source>
        <dbReference type="Google" id="ProtNLM"/>
    </source>
</evidence>
<feature type="transmembrane region" description="Helical" evidence="1">
    <location>
        <begin position="353"/>
        <end position="373"/>
    </location>
</feature>
<sequence length="444" mass="50826">MKFFKNNFFYFIIIGIVLFLLPSGKFDSIDGLMYLNTAKSIVYQGKFSIDNKLPGLVKGTDGKLYSVGGLGWTTVLVIPVWLNKTFNGNPENIEFLASFTNSILAFCLLVVCINLYTLVSKDKKASLVIATIILFSTNLLPLAKHSFAHMLSILAATTAIYFGLKYSKTKNSKYLTLSGFFYGLLIISYNYSFVLISFSVFLLLLIKKFLNIKIVINWLYSVIPFLVLLFVYNYTRFGNIFESGYGSINMNGGDFQIKSSMFEGLWGLLLSSGKSIWVYSPILIYCLYFAVKNLKKYWIDLLFLIVLVVNVIFYSRLAFWSGELSYGPRYLATIIPFGGLVLAKHWKEINKKILIGLVVIGLWVQFVGISIPYTKQYSWYDMEFMCVGSEGLTRKGELDYWSVGEFIPRYSPPYRLKRKLIEVWGNVFINKNGELPDFWWASKR</sequence>
<comment type="caution">
    <text evidence="2">The sequence shown here is derived from an EMBL/GenBank/DDBJ whole genome shotgun (WGS) entry which is preliminary data.</text>
</comment>
<evidence type="ECO:0000313" key="3">
    <source>
        <dbReference type="Proteomes" id="UP000034231"/>
    </source>
</evidence>
<feature type="transmembrane region" description="Helical" evidence="1">
    <location>
        <begin position="64"/>
        <end position="83"/>
    </location>
</feature>
<gene>
    <name evidence="2" type="ORF">US68_C0002G0027</name>
</gene>
<protein>
    <recommendedName>
        <fullName evidence="4">Glycosyltransferase RgtA/B/C/D-like domain-containing protein</fullName>
    </recommendedName>
</protein>
<feature type="transmembrane region" description="Helical" evidence="1">
    <location>
        <begin position="125"/>
        <end position="143"/>
    </location>
</feature>
<dbReference type="AlphaFoldDB" id="A0A0G0IIC7"/>
<proteinExistence type="predicted"/>
<keyword evidence="1" id="KW-0472">Membrane</keyword>
<keyword evidence="1" id="KW-1133">Transmembrane helix</keyword>
<feature type="transmembrane region" description="Helical" evidence="1">
    <location>
        <begin position="150"/>
        <end position="167"/>
    </location>
</feature>
<feature type="transmembrane region" description="Helical" evidence="1">
    <location>
        <begin position="7"/>
        <end position="24"/>
    </location>
</feature>
<feature type="transmembrane region" description="Helical" evidence="1">
    <location>
        <begin position="218"/>
        <end position="235"/>
    </location>
</feature>
<feature type="transmembrane region" description="Helical" evidence="1">
    <location>
        <begin position="329"/>
        <end position="346"/>
    </location>
</feature>
<dbReference type="Proteomes" id="UP000034231">
    <property type="component" value="Unassembled WGS sequence"/>
</dbReference>
<evidence type="ECO:0000256" key="1">
    <source>
        <dbReference type="SAM" id="Phobius"/>
    </source>
</evidence>
<keyword evidence="1" id="KW-0812">Transmembrane</keyword>
<name>A0A0G0IIC7_9BACT</name>
<accession>A0A0G0IIC7</accession>
<organism evidence="2 3">
    <name type="scientific">Candidatus Shapirobacteria bacterium GW2011_GWE1_38_10</name>
    <dbReference type="NCBI Taxonomy" id="1618488"/>
    <lineage>
        <taxon>Bacteria</taxon>
        <taxon>Candidatus Shapironibacteriota</taxon>
    </lineage>
</organism>
<feature type="transmembrane region" description="Helical" evidence="1">
    <location>
        <begin position="179"/>
        <end position="206"/>
    </location>
</feature>